<feature type="compositionally biased region" description="Polar residues" evidence="1">
    <location>
        <begin position="242"/>
        <end position="253"/>
    </location>
</feature>
<feature type="region of interest" description="Disordered" evidence="1">
    <location>
        <begin position="1242"/>
        <end position="1265"/>
    </location>
</feature>
<feature type="compositionally biased region" description="Low complexity" evidence="1">
    <location>
        <begin position="186"/>
        <end position="195"/>
    </location>
</feature>
<feature type="region of interest" description="Disordered" evidence="1">
    <location>
        <begin position="1"/>
        <end position="45"/>
    </location>
</feature>
<feature type="region of interest" description="Disordered" evidence="1">
    <location>
        <begin position="383"/>
        <end position="425"/>
    </location>
</feature>
<protein>
    <submittedName>
        <fullName evidence="2">Uncharacterized protein</fullName>
    </submittedName>
</protein>
<feature type="region of interest" description="Disordered" evidence="1">
    <location>
        <begin position="807"/>
        <end position="940"/>
    </location>
</feature>
<feature type="region of interest" description="Disordered" evidence="1">
    <location>
        <begin position="1092"/>
        <end position="1142"/>
    </location>
</feature>
<proteinExistence type="predicted"/>
<keyword evidence="3" id="KW-1185">Reference proteome</keyword>
<feature type="region of interest" description="Disordered" evidence="1">
    <location>
        <begin position="147"/>
        <end position="195"/>
    </location>
</feature>
<feature type="compositionally biased region" description="Polar residues" evidence="1">
    <location>
        <begin position="860"/>
        <end position="874"/>
    </location>
</feature>
<sequence>MSTNQDRQNQPPGRLPPGASGNLYTEPVNSFKGYPRPPLARKDHNNILPSPSYHFDPALNFTSSTIFTPSITTHSQIHDHNTIAQTYVGPPFDLRYKTIRALPYVNSRSYTVHCGSRPFQGTFDQPLWKNITEETFQSTCDFPLTPADLLATPQSGQGSDDQYQHQRHPLLPPISLGLQDPAGTHSRNSSLTSLFSSTDSASLPEIYEASPLKSATPDGEEQSSRTPLTHPSQRDTIDADPTPNSDSNVNPTLESIFDTEDDLQTVSELGRPSQGPSFASRRRFTHISDPGPSTSSSYSLYQTLPPAPPLPASVPPLKAQSQNEMSVLAMRADPLLSDGVVSSPFPPASSVRFDDQTAHDLNGWLGSTQPYVGHEHEPILDVSRGSMSSSSLSSLSDEPLDDEPFQGQRVGQGDPLSGYNMQGENVGEGSNELWSYDQAINALIGSSGVLPNENIDKDGPTSLSEQWQQHKQRQLSVDQHPLTIDYSTPTGPLKAKAMFAAHTPQNEQQGMNYPSQPLGDMERPLPTPSAAVPIGGGEHLQNAQNQDQQQYLVPVVQRGEHLFYDPEYPITSAASYTFGANAQQNHHHHGGGYQRSDGQGMGRQPSMSYGGQQGSRSAHENISQQNFVTQIPRSYHGYSYDQRNANANFNGPMSAFPGSAGQLPSALGSAFPHLNEAQDGNNLIIPTHHIQPSRSQENPNAMRPPVSAYPQTPSPNKRGGSAMSSSFGHAQMLRSAAPEPEGPSAFMMAYQGGCTPQSVGQGRHPPSSASRFDEVKMEMHDGYGETPEYEIERMRNIRANEQLMESLGLGSSPSASSLRAVSRSPSKMLKRKTSSMNVKANPGEKKSRFKNRVPSMGPVRSSTRLASMSRTVSYANLGDHAENSSDESFGSNEMDEREDEWDGSDSEEGQSRRRKRNGGSRRQASGRWPQSQTRYNRHNYRNPTLRDLVEEHPDLRTVFPLFYNIITEDLIIDNNAFPLIGSVPSSSTPVQKAGYLQQYYHKGRRAIAQLDAFTARCDKRYDGPGQKWAPLTPEMKIAIRDIRRKAVERCENYKYTRRDLLNKNVGKGKWAPIEDGWISWNVYSTSTDPANDLEGVHLASPPPDSESGSQQSMASSRNRAVSRKRSQAFGRKASRGDMNRNASLRLHTNDIFNNGYSDERSHAGMAFPSVPMKQNGDNVYTPVTPQRQGSARFNPMYTHTPTQQYNFSPGLQDTPLNVVTPSIVRAARFASNNQNPLGSPFGTPASAGVYQSQSQQGTPTQHIHHAHPQQLFAGTPMNEQEPAHSVVSHPMSMDEGMMTGGMDMSYQMSEVAMQAGGETGNVNGSGNGFNEQSFTNGI</sequence>
<organism evidence="2 3">
    <name type="scientific">Filobasidium floriforme</name>
    <dbReference type="NCBI Taxonomy" id="5210"/>
    <lineage>
        <taxon>Eukaryota</taxon>
        <taxon>Fungi</taxon>
        <taxon>Dikarya</taxon>
        <taxon>Basidiomycota</taxon>
        <taxon>Agaricomycotina</taxon>
        <taxon>Tremellomycetes</taxon>
        <taxon>Filobasidiales</taxon>
        <taxon>Filobasidiaceae</taxon>
        <taxon>Filobasidium</taxon>
    </lineage>
</organism>
<feature type="compositionally biased region" description="Acidic residues" evidence="1">
    <location>
        <begin position="893"/>
        <end position="908"/>
    </location>
</feature>
<feature type="region of interest" description="Disordered" evidence="1">
    <location>
        <begin position="267"/>
        <end position="298"/>
    </location>
</feature>
<evidence type="ECO:0000256" key="1">
    <source>
        <dbReference type="SAM" id="MobiDB-lite"/>
    </source>
</evidence>
<evidence type="ECO:0000313" key="2">
    <source>
        <dbReference type="EMBL" id="KAG7562808.1"/>
    </source>
</evidence>
<feature type="region of interest" description="Disordered" evidence="1">
    <location>
        <begin position="582"/>
        <end position="616"/>
    </location>
</feature>
<gene>
    <name evidence="2" type="ORF">FFLO_01763</name>
</gene>
<feature type="compositionally biased region" description="Polar residues" evidence="1">
    <location>
        <begin position="1249"/>
        <end position="1261"/>
    </location>
</feature>
<feature type="compositionally biased region" description="Polar residues" evidence="1">
    <location>
        <begin position="1"/>
        <end position="11"/>
    </location>
</feature>
<dbReference type="EMBL" id="JABELV010000025">
    <property type="protein sequence ID" value="KAG7562808.1"/>
    <property type="molecule type" value="Genomic_DNA"/>
</dbReference>
<feature type="region of interest" description="Disordered" evidence="1">
    <location>
        <begin position="212"/>
        <end position="253"/>
    </location>
</feature>
<reference evidence="2" key="1">
    <citation type="submission" date="2020-04" db="EMBL/GenBank/DDBJ databases">
        <title>Analysis of mating type loci in Filobasidium floriforme.</title>
        <authorList>
            <person name="Nowrousian M."/>
        </authorList>
    </citation>
    <scope>NUCLEOTIDE SEQUENCE</scope>
    <source>
        <strain evidence="2">CBS 6242</strain>
    </source>
</reference>
<comment type="caution">
    <text evidence="2">The sequence shown here is derived from an EMBL/GenBank/DDBJ whole genome shotgun (WGS) entry which is preliminary data.</text>
</comment>
<feature type="compositionally biased region" description="Polar residues" evidence="1">
    <location>
        <begin position="605"/>
        <end position="616"/>
    </location>
</feature>
<feature type="compositionally biased region" description="Low complexity" evidence="1">
    <location>
        <begin position="383"/>
        <end position="397"/>
    </location>
</feature>
<feature type="compositionally biased region" description="Polar residues" evidence="1">
    <location>
        <begin position="152"/>
        <end position="161"/>
    </location>
</feature>
<accession>A0A8K0JP15</accession>
<feature type="compositionally biased region" description="Low complexity" evidence="1">
    <location>
        <begin position="1105"/>
        <end position="1116"/>
    </location>
</feature>
<name>A0A8K0JP15_9TREE</name>
<feature type="region of interest" description="Disordered" evidence="1">
    <location>
        <begin position="691"/>
        <end position="746"/>
    </location>
</feature>
<dbReference type="Proteomes" id="UP000812966">
    <property type="component" value="Unassembled WGS sequence"/>
</dbReference>
<feature type="compositionally biased region" description="Low complexity" evidence="1">
    <location>
        <begin position="288"/>
        <end position="298"/>
    </location>
</feature>
<evidence type="ECO:0000313" key="3">
    <source>
        <dbReference type="Proteomes" id="UP000812966"/>
    </source>
</evidence>
<feature type="compositionally biased region" description="Low complexity" evidence="1">
    <location>
        <begin position="807"/>
        <end position="826"/>
    </location>
</feature>